<keyword evidence="3 6" id="KW-0547">Nucleotide-binding</keyword>
<keyword evidence="1 7" id="KW-0723">Serine/threonine-protein kinase</keyword>
<dbReference type="InterPro" id="IPR011009">
    <property type="entry name" value="Kinase-like_dom_sf"/>
</dbReference>
<keyword evidence="5 6" id="KW-0067">ATP-binding</keyword>
<evidence type="ECO:0000256" key="2">
    <source>
        <dbReference type="ARBA" id="ARBA00022679"/>
    </source>
</evidence>
<evidence type="ECO:0000256" key="6">
    <source>
        <dbReference type="PROSITE-ProRule" id="PRU10141"/>
    </source>
</evidence>
<dbReference type="InterPro" id="IPR001245">
    <property type="entry name" value="Ser-Thr/Tyr_kinase_cat_dom"/>
</dbReference>
<evidence type="ECO:0000313" key="9">
    <source>
        <dbReference type="EMBL" id="CAD7696416.1"/>
    </source>
</evidence>
<evidence type="ECO:0000256" key="3">
    <source>
        <dbReference type="ARBA" id="ARBA00022741"/>
    </source>
</evidence>
<proteinExistence type="inferred from homology"/>
<dbReference type="PANTHER" id="PTHR44329">
    <property type="entry name" value="SERINE/THREONINE-PROTEIN KINASE TNNI3K-RELATED"/>
    <property type="match status" value="1"/>
</dbReference>
<dbReference type="OrthoDB" id="547759at2759"/>
<organism evidence="9 10">
    <name type="scientific">Ostreobium quekettii</name>
    <dbReference type="NCBI Taxonomy" id="121088"/>
    <lineage>
        <taxon>Eukaryota</taxon>
        <taxon>Viridiplantae</taxon>
        <taxon>Chlorophyta</taxon>
        <taxon>core chlorophytes</taxon>
        <taxon>Ulvophyceae</taxon>
        <taxon>TCBD clade</taxon>
        <taxon>Bryopsidales</taxon>
        <taxon>Ostreobineae</taxon>
        <taxon>Ostreobiaceae</taxon>
        <taxon>Ostreobium</taxon>
    </lineage>
</organism>
<dbReference type="SMART" id="SM00220">
    <property type="entry name" value="S_TKc"/>
    <property type="match status" value="1"/>
</dbReference>
<dbReference type="GO" id="GO:0005524">
    <property type="term" value="F:ATP binding"/>
    <property type="evidence" value="ECO:0007669"/>
    <property type="project" value="UniProtKB-UniRule"/>
</dbReference>
<evidence type="ECO:0000313" key="10">
    <source>
        <dbReference type="Proteomes" id="UP000708148"/>
    </source>
</evidence>
<feature type="binding site" evidence="6">
    <location>
        <position position="268"/>
    </location>
    <ligand>
        <name>ATP</name>
        <dbReference type="ChEBI" id="CHEBI:30616"/>
    </ligand>
</feature>
<dbReference type="Gene3D" id="3.30.200.20">
    <property type="entry name" value="Phosphorylase Kinase, domain 1"/>
    <property type="match status" value="1"/>
</dbReference>
<dbReference type="Pfam" id="PF07714">
    <property type="entry name" value="PK_Tyr_Ser-Thr"/>
    <property type="match status" value="1"/>
</dbReference>
<dbReference type="PROSITE" id="PS00108">
    <property type="entry name" value="PROTEIN_KINASE_ST"/>
    <property type="match status" value="1"/>
</dbReference>
<comment type="caution">
    <text evidence="9">The sequence shown here is derived from an EMBL/GenBank/DDBJ whole genome shotgun (WGS) entry which is preliminary data.</text>
</comment>
<accession>A0A8S1IRC7</accession>
<dbReference type="EMBL" id="CAJHUC010000474">
    <property type="protein sequence ID" value="CAD7696416.1"/>
    <property type="molecule type" value="Genomic_DNA"/>
</dbReference>
<feature type="domain" description="Protein kinase" evidence="8">
    <location>
        <begin position="240"/>
        <end position="496"/>
    </location>
</feature>
<keyword evidence="4" id="KW-0418">Kinase</keyword>
<dbReference type="InterPro" id="IPR000719">
    <property type="entry name" value="Prot_kinase_dom"/>
</dbReference>
<evidence type="ECO:0000259" key="8">
    <source>
        <dbReference type="PROSITE" id="PS50011"/>
    </source>
</evidence>
<reference evidence="9" key="1">
    <citation type="submission" date="2020-12" db="EMBL/GenBank/DDBJ databases">
        <authorList>
            <person name="Iha C."/>
        </authorList>
    </citation>
    <scope>NUCLEOTIDE SEQUENCE</scope>
</reference>
<dbReference type="GO" id="GO:0004674">
    <property type="term" value="F:protein serine/threonine kinase activity"/>
    <property type="evidence" value="ECO:0007669"/>
    <property type="project" value="UniProtKB-KW"/>
</dbReference>
<evidence type="ECO:0000256" key="1">
    <source>
        <dbReference type="ARBA" id="ARBA00022527"/>
    </source>
</evidence>
<evidence type="ECO:0000256" key="7">
    <source>
        <dbReference type="RuleBase" id="RU000304"/>
    </source>
</evidence>
<evidence type="ECO:0000256" key="5">
    <source>
        <dbReference type="ARBA" id="ARBA00022840"/>
    </source>
</evidence>
<sequence length="499" mass="56071">MSSPKEQEVSIEGQSALTACRDGRDNDVLFDPMVVHPGPSLRLEGWRPFTVAACPPSGRMECLVHAVNRAVGTAVDRLPEARYNLAMLKFLCQEMDKVKDLLPQLSKRPAKEDDCDLLAVLKQDVEKGVALVKCHARAFNLRTYYKVDKVCRQVDRLCEGFNECFLDLGIPEESLHFKTKMDETVHEEDRRYLYWYLTCIIDKKDIDRKVPDDVRRELEALIAEERVRREFVSIIPDPEIVQGAEIGEGGYGKVFAARWKGQDVAIKKLRNDLSVEARAEFFSEVELHIRLNHPNVVRCFGATTNNAIIMELASSDLEKYCQAHSLLLTLLEQVQLMASSASGLKHLHDSNIVHRDVKTSNFLVFPTSGDDPPIVKIADFGLATAKTETRSKTACPLPGTFAFMAPEVSEGRPHSYCSDVFGFGLTLFELIALSPPYRGLRSEVVIQNRKKKGADPGVFPEECPRELIDLVRRCIDPEGKRRPSMSAVVAELDELLTKV</sequence>
<dbReference type="InterPro" id="IPR017441">
    <property type="entry name" value="Protein_kinase_ATP_BS"/>
</dbReference>
<keyword evidence="10" id="KW-1185">Reference proteome</keyword>
<gene>
    <name evidence="9" type="ORF">OSTQU699_LOCUS1777</name>
</gene>
<comment type="similarity">
    <text evidence="7">Belongs to the protein kinase superfamily.</text>
</comment>
<dbReference type="PROSITE" id="PS00107">
    <property type="entry name" value="PROTEIN_KINASE_ATP"/>
    <property type="match status" value="1"/>
</dbReference>
<evidence type="ECO:0000256" key="4">
    <source>
        <dbReference type="ARBA" id="ARBA00022777"/>
    </source>
</evidence>
<dbReference type="Proteomes" id="UP000708148">
    <property type="component" value="Unassembled WGS sequence"/>
</dbReference>
<dbReference type="PROSITE" id="PS50011">
    <property type="entry name" value="PROTEIN_KINASE_DOM"/>
    <property type="match status" value="1"/>
</dbReference>
<dbReference type="SUPFAM" id="SSF56112">
    <property type="entry name" value="Protein kinase-like (PK-like)"/>
    <property type="match status" value="1"/>
</dbReference>
<name>A0A8S1IRC7_9CHLO</name>
<dbReference type="Gene3D" id="1.10.510.10">
    <property type="entry name" value="Transferase(Phosphotransferase) domain 1"/>
    <property type="match status" value="1"/>
</dbReference>
<dbReference type="InterPro" id="IPR051681">
    <property type="entry name" value="Ser/Thr_Kinases-Pseudokinases"/>
</dbReference>
<dbReference type="InterPro" id="IPR008271">
    <property type="entry name" value="Ser/Thr_kinase_AS"/>
</dbReference>
<keyword evidence="2" id="KW-0808">Transferase</keyword>
<protein>
    <recommendedName>
        <fullName evidence="8">Protein kinase domain-containing protein</fullName>
    </recommendedName>
</protein>
<dbReference type="AlphaFoldDB" id="A0A8S1IRC7"/>